<dbReference type="GeneID" id="108004537"/>
<dbReference type="Proteomes" id="UP000000437">
    <property type="component" value="Chromosome 8"/>
</dbReference>
<evidence type="ECO:0000256" key="3">
    <source>
        <dbReference type="ARBA" id="ARBA00022525"/>
    </source>
</evidence>
<evidence type="ECO:0000313" key="14">
    <source>
        <dbReference type="RefSeq" id="NP_001315196.1"/>
    </source>
</evidence>
<dbReference type="RefSeq" id="NP_001315196.1">
    <property type="nucleotide sequence ID" value="NM_001328267.1"/>
</dbReference>
<keyword evidence="5" id="KW-0399">Innate immunity</keyword>
<keyword evidence="8" id="KW-0044">Antibiotic</keyword>
<reference evidence="12 13" key="1">
    <citation type="journal article" date="2013" name="Nature">
        <title>The zebrafish reference genome sequence and its relationship to the human genome.</title>
        <authorList>
            <consortium name="Genome Reference Consortium Zebrafish"/>
            <person name="Howe K."/>
            <person name="Clark M.D."/>
            <person name="Torroja C.F."/>
            <person name="Torrance J."/>
            <person name="Berthelot C."/>
            <person name="Muffato M."/>
            <person name="Collins J.E."/>
            <person name="Humphray S."/>
            <person name="McLaren K."/>
            <person name="Matthews L."/>
            <person name="McLaren S."/>
            <person name="Sealy I."/>
            <person name="Caccamo M."/>
            <person name="Churcher C."/>
            <person name="Scott C."/>
            <person name="Barrett J.C."/>
            <person name="Koch R."/>
            <person name="Rauch G.J."/>
            <person name="White S."/>
            <person name="Chow W."/>
            <person name="Kilian B."/>
            <person name="Quintais L.T."/>
            <person name="Guerra-Assuncao J.A."/>
            <person name="Zhou Y."/>
            <person name="Gu Y."/>
            <person name="Yen J."/>
            <person name="Vogel J.H."/>
            <person name="Eyre T."/>
            <person name="Redmond S."/>
            <person name="Banerjee R."/>
            <person name="Chi J."/>
            <person name="Fu B."/>
            <person name="Langley E."/>
            <person name="Maguire S.F."/>
            <person name="Laird G.K."/>
            <person name="Lloyd D."/>
            <person name="Kenyon E."/>
            <person name="Donaldson S."/>
            <person name="Sehra H."/>
            <person name="Almeida-King J."/>
            <person name="Loveland J."/>
            <person name="Trevanion S."/>
            <person name="Jones M."/>
            <person name="Quail M."/>
            <person name="Willey D."/>
            <person name="Hunt A."/>
            <person name="Burton J."/>
            <person name="Sims S."/>
            <person name="McLay K."/>
            <person name="Plumb B."/>
            <person name="Davis J."/>
            <person name="Clee C."/>
            <person name="Oliver K."/>
            <person name="Clark R."/>
            <person name="Riddle C."/>
            <person name="Elliot D."/>
            <person name="Eliott D."/>
            <person name="Threadgold G."/>
            <person name="Harden G."/>
            <person name="Ware D."/>
            <person name="Begum S."/>
            <person name="Mortimore B."/>
            <person name="Mortimer B."/>
            <person name="Kerry G."/>
            <person name="Heath P."/>
            <person name="Phillimore B."/>
            <person name="Tracey A."/>
            <person name="Corby N."/>
            <person name="Dunn M."/>
            <person name="Johnson C."/>
            <person name="Wood J."/>
            <person name="Clark S."/>
            <person name="Pelan S."/>
            <person name="Griffiths G."/>
            <person name="Smith M."/>
            <person name="Glithero R."/>
            <person name="Howden P."/>
            <person name="Barker N."/>
            <person name="Lloyd C."/>
            <person name="Stevens C."/>
            <person name="Harley J."/>
            <person name="Holt K."/>
            <person name="Panagiotidis G."/>
            <person name="Lovell J."/>
            <person name="Beasley H."/>
            <person name="Henderson C."/>
            <person name="Gordon D."/>
            <person name="Auger K."/>
            <person name="Wright D."/>
            <person name="Collins J."/>
            <person name="Raisen C."/>
            <person name="Dyer L."/>
            <person name="Leung K."/>
            <person name="Robertson L."/>
            <person name="Ambridge K."/>
            <person name="Leongamornlert D."/>
            <person name="McGuire S."/>
            <person name="Gilderthorp R."/>
            <person name="Griffiths C."/>
            <person name="Manthravadi D."/>
            <person name="Nichol S."/>
            <person name="Barker G."/>
            <person name="Whitehead S."/>
            <person name="Kay M."/>
            <person name="Brown J."/>
            <person name="Murnane C."/>
            <person name="Gray E."/>
            <person name="Humphries M."/>
            <person name="Sycamore N."/>
            <person name="Barker D."/>
            <person name="Saunders D."/>
            <person name="Wallis J."/>
            <person name="Babbage A."/>
            <person name="Hammond S."/>
            <person name="Mashreghi-Mohammadi M."/>
            <person name="Barr L."/>
            <person name="Martin S."/>
            <person name="Wray P."/>
            <person name="Ellington A."/>
            <person name="Matthews N."/>
            <person name="Ellwood M."/>
            <person name="Woodmansey R."/>
            <person name="Clark G."/>
            <person name="Cooper J."/>
            <person name="Cooper J."/>
            <person name="Tromans A."/>
            <person name="Grafham D."/>
            <person name="Skuce C."/>
            <person name="Pandian R."/>
            <person name="Andrews R."/>
            <person name="Harrison E."/>
            <person name="Kimberley A."/>
            <person name="Garnett J."/>
            <person name="Fosker N."/>
            <person name="Hall R."/>
            <person name="Garner P."/>
            <person name="Kelly D."/>
            <person name="Bird C."/>
            <person name="Palmer S."/>
            <person name="Gehring I."/>
            <person name="Berger A."/>
            <person name="Dooley C.M."/>
            <person name="Ersan-Urun Z."/>
            <person name="Eser C."/>
            <person name="Geiger H."/>
            <person name="Geisler M."/>
            <person name="Karotki L."/>
            <person name="Kirn A."/>
            <person name="Konantz J."/>
            <person name="Konantz M."/>
            <person name="Oberlander M."/>
            <person name="Rudolph-Geiger S."/>
            <person name="Teucke M."/>
            <person name="Lanz C."/>
            <person name="Raddatz G."/>
            <person name="Osoegawa K."/>
            <person name="Zhu B."/>
            <person name="Rapp A."/>
            <person name="Widaa S."/>
            <person name="Langford C."/>
            <person name="Yang F."/>
            <person name="Schuster S.C."/>
            <person name="Carter N.P."/>
            <person name="Harrow J."/>
            <person name="Ning Z."/>
            <person name="Herrero J."/>
            <person name="Searle S.M."/>
            <person name="Enright A."/>
            <person name="Geisler R."/>
            <person name="Plasterk R.H."/>
            <person name="Lee C."/>
            <person name="Westerfield M."/>
            <person name="de Jong P.J."/>
            <person name="Zon L.I."/>
            <person name="Postlethwait J.H."/>
            <person name="Nusslein-Volhard C."/>
            <person name="Hubbard T.J."/>
            <person name="Roest Crollius H."/>
            <person name="Rogers J."/>
            <person name="Stemple D.L."/>
        </authorList>
    </citation>
    <scope>NUCLEOTIDE SEQUENCE [LARGE SCALE GENOMIC DNA]</scope>
    <source>
        <strain evidence="12">Tuebingen</strain>
    </source>
</reference>
<dbReference type="EMBL" id="CU861651">
    <property type="status" value="NOT_ANNOTATED_CDS"/>
    <property type="molecule type" value="Genomic_DNA"/>
</dbReference>
<evidence type="ECO:0000256" key="8">
    <source>
        <dbReference type="ARBA" id="ARBA00023022"/>
    </source>
</evidence>
<dbReference type="Bgee" id="ENSDARG00000094281">
    <property type="expression patterns" value="Expressed in zone of skin and 16 other cell types or tissues"/>
</dbReference>
<feature type="compositionally biased region" description="Basic and acidic residues" evidence="9">
    <location>
        <begin position="247"/>
        <end position="270"/>
    </location>
</feature>
<organism evidence="12">
    <name type="scientific">Danio rerio</name>
    <name type="common">Zebrafish</name>
    <name type="synonym">Brachydanio rerio</name>
    <dbReference type="NCBI Taxonomy" id="7955"/>
    <lineage>
        <taxon>Eukaryota</taxon>
        <taxon>Metazoa</taxon>
        <taxon>Chordata</taxon>
        <taxon>Craniata</taxon>
        <taxon>Vertebrata</taxon>
        <taxon>Euteleostomi</taxon>
        <taxon>Actinopterygii</taxon>
        <taxon>Neopterygii</taxon>
        <taxon>Teleostei</taxon>
        <taxon>Ostariophysi</taxon>
        <taxon>Cypriniformes</taxon>
        <taxon>Danionidae</taxon>
        <taxon>Danioninae</taxon>
        <taxon>Danio</taxon>
    </lineage>
</organism>
<dbReference type="SMR" id="A0A2R8QNK3"/>
<dbReference type="OMA" id="AVCEVTA"/>
<evidence type="ECO:0000313" key="15">
    <source>
        <dbReference type="ZFIN" id="ZDB-GENE-091116-4"/>
    </source>
</evidence>
<dbReference type="GO" id="GO:0005576">
    <property type="term" value="C:extracellular region"/>
    <property type="evidence" value="ECO:0007669"/>
    <property type="project" value="UniProtKB-SubCell"/>
</dbReference>
<dbReference type="Ensembl" id="ENSDART00000192234.1">
    <property type="protein sequence ID" value="ENSDARP00000154646.1"/>
    <property type="gene ID" value="ENSDARG00000094281.3"/>
</dbReference>
<evidence type="ECO:0000256" key="7">
    <source>
        <dbReference type="ARBA" id="ARBA00022859"/>
    </source>
</evidence>
<dbReference type="AGR" id="ZFIN:ZDB-GENE-091116-4"/>
<dbReference type="GeneTree" id="ENSGT00600000085557"/>
<dbReference type="InterPro" id="IPR051237">
    <property type="entry name" value="Ferric-chelate_Red/DefProt"/>
</dbReference>
<accession>A0A2R8QNK3</accession>
<dbReference type="GO" id="GO:0016020">
    <property type="term" value="C:membrane"/>
    <property type="evidence" value="ECO:0000318"/>
    <property type="project" value="GO_Central"/>
</dbReference>
<evidence type="ECO:0000256" key="6">
    <source>
        <dbReference type="ARBA" id="ARBA00022729"/>
    </source>
</evidence>
<evidence type="ECO:0000313" key="13">
    <source>
        <dbReference type="Proteomes" id="UP000000437"/>
    </source>
</evidence>
<dbReference type="AlphaFoldDB" id="A0A2R8QNK3"/>
<evidence type="ECO:0000256" key="2">
    <source>
        <dbReference type="ARBA" id="ARBA00008501"/>
    </source>
</evidence>
<reference evidence="14" key="5">
    <citation type="submission" date="2025-04" db="UniProtKB">
        <authorList>
            <consortium name="RefSeq"/>
        </authorList>
    </citation>
    <scope>IDENTIFICATION</scope>
    <source>
        <strain evidence="14">Tuebingen</strain>
    </source>
</reference>
<keyword evidence="4" id="KW-0929">Antimicrobial</keyword>
<dbReference type="Gene3D" id="2.60.40.4060">
    <property type="entry name" value="Reeler domain"/>
    <property type="match status" value="1"/>
</dbReference>
<dbReference type="OrthoDB" id="8856221at2759"/>
<comment type="subcellular location">
    <subcellularLocation>
        <location evidence="1">Secreted</location>
    </subcellularLocation>
</comment>
<evidence type="ECO:0000256" key="9">
    <source>
        <dbReference type="SAM" id="MobiDB-lite"/>
    </source>
</evidence>
<dbReference type="GO" id="GO:0042742">
    <property type="term" value="P:defense response to bacterium"/>
    <property type="evidence" value="ECO:0007669"/>
    <property type="project" value="UniProtKB-KW"/>
</dbReference>
<evidence type="ECO:0000256" key="5">
    <source>
        <dbReference type="ARBA" id="ARBA00022588"/>
    </source>
</evidence>
<protein>
    <submittedName>
        <fullName evidence="14">Reeler domain-containing protein precursor</fullName>
    </submittedName>
    <submittedName>
        <fullName evidence="12">Si:ch73-196i15.3</fullName>
    </submittedName>
</protein>
<feature type="region of interest" description="Disordered" evidence="9">
    <location>
        <begin position="231"/>
        <end position="270"/>
    </location>
</feature>
<feature type="region of interest" description="Disordered" evidence="9">
    <location>
        <begin position="169"/>
        <end position="197"/>
    </location>
</feature>
<dbReference type="ZFIN" id="ZDB-GENE-091116-4">
    <property type="gene designation" value="si:ch73-196i15.3"/>
</dbReference>
<dbReference type="CDD" id="cd08544">
    <property type="entry name" value="Reeler"/>
    <property type="match status" value="1"/>
</dbReference>
<reference evidence="12" key="4">
    <citation type="submission" date="2018-04" db="UniProtKB">
        <authorList>
            <consortium name="Ensembl"/>
        </authorList>
    </citation>
    <scope>IDENTIFICATION</scope>
    <source>
        <strain evidence="12">Tuebingen</strain>
    </source>
</reference>
<feature type="signal peptide" evidence="10">
    <location>
        <begin position="1"/>
        <end position="22"/>
    </location>
</feature>
<feature type="chain" id="PRO_5035035472" evidence="10 14">
    <location>
        <begin position="23"/>
        <end position="270"/>
    </location>
</feature>
<comment type="similarity">
    <text evidence="2">Belongs to the insect defense protein family.</text>
</comment>
<dbReference type="ExpressionAtlas" id="A0A2R8QNK3">
    <property type="expression patterns" value="baseline and differential"/>
</dbReference>
<reference evidence="14" key="3">
    <citation type="journal article" date="2016" name="BMC Genomics">
        <title>Gene evolution and gene expression after whole genome duplication in fish: the PhyloFish database.</title>
        <authorList>
            <person name="Pasquier J."/>
            <person name="Cabau C."/>
            <person name="Nguyen T."/>
            <person name="Jouanno E."/>
            <person name="Severac D."/>
            <person name="Braasch I."/>
            <person name="Journot L."/>
            <person name="Pontarotti P."/>
            <person name="Klopp C."/>
            <person name="Postlethwait J.H."/>
            <person name="Guiguen Y."/>
            <person name="Bobe J."/>
        </authorList>
    </citation>
    <scope>NUCLEOTIDE SEQUENCE</scope>
    <source>
        <strain evidence="14">Tuebingen</strain>
    </source>
</reference>
<reference evidence="14" key="2">
    <citation type="journal article" date="2015" name="Nat. Commun.">
        <title>RFX transcription factors are essential for hearing in mice.</title>
        <authorList>
            <person name="Elkon R."/>
            <person name="Milon B."/>
            <person name="Morrison L."/>
            <person name="Shah M."/>
            <person name="Vijayakumar S."/>
            <person name="Racherla M."/>
            <person name="Leitch C.C."/>
            <person name="Silipino L."/>
            <person name="Hadi S."/>
            <person name="Weiss-Gayet M."/>
            <person name="Barras E."/>
            <person name="Schmid C.D."/>
            <person name="Ait-Lounis A."/>
            <person name="Barnes A."/>
            <person name="Song Y."/>
            <person name="Eisenman D.J."/>
            <person name="Eliyahu E."/>
            <person name="Frolenkov G.I."/>
            <person name="Strome S.E."/>
            <person name="Durand B."/>
            <person name="Zaghloul N.A."/>
            <person name="Jones S.M."/>
            <person name="Reith W."/>
            <person name="Hertzano R."/>
        </authorList>
    </citation>
    <scope>NUCLEOTIDE SEQUENCE</scope>
    <source>
        <strain evidence="14">Tuebingen</strain>
    </source>
</reference>
<dbReference type="STRING" id="7955.ENSDARP00000154646"/>
<dbReference type="KEGG" id="dre:108004537"/>
<gene>
    <name evidence="12 14 15" type="primary">si:ch73-196i15.3</name>
</gene>
<evidence type="ECO:0000259" key="11">
    <source>
        <dbReference type="Pfam" id="PF02014"/>
    </source>
</evidence>
<dbReference type="InterPro" id="IPR002861">
    <property type="entry name" value="Reeler_dom"/>
</dbReference>
<evidence type="ECO:0000256" key="10">
    <source>
        <dbReference type="SAM" id="SignalP"/>
    </source>
</evidence>
<accession>A0A8M1P4L9</accession>
<dbReference type="InterPro" id="IPR042307">
    <property type="entry name" value="Reeler_sf"/>
</dbReference>
<keyword evidence="13" id="KW-1185">Reference proteome</keyword>
<keyword evidence="6 10" id="KW-0732">Signal</keyword>
<sequence>MSAVRALLLLIFGFTMLRFICCYSDGSLLTDHCQSMAIDHGAQASGQDSNPFTVAPDYVIVDSSQVGTGITVTLSASSGSFMGFMLEARECDDCPPAGSFSVLDFNSLLLCSGQVVAHSLSSDKSSVQVTWTPQATGQFFFRAAFVKNFIEFWTKKAIILSTTTTSPPTTTLMTTTPQTTTQKTMQTTTQTTTTTQTPTTLKTMMTTATTTSTATTTTVTTRRTTLGLTKLLLQHRDRRPKGSKYQKGADHRDRGNRGSRERQPDERECD</sequence>
<evidence type="ECO:0000256" key="4">
    <source>
        <dbReference type="ARBA" id="ARBA00022529"/>
    </source>
</evidence>
<name>A0A2R8QNK3_DANRE</name>
<dbReference type="PANTHER" id="PTHR45828">
    <property type="entry name" value="CYTOCHROME B561/FERRIC REDUCTASE TRANSMEMBRANE"/>
    <property type="match status" value="1"/>
</dbReference>
<dbReference type="PANTHER" id="PTHR45828:SF9">
    <property type="entry name" value="CELL WALL INTEGRITY AND STRESS RESPONSE COMPONENT 4-LIKE-RELATED"/>
    <property type="match status" value="1"/>
</dbReference>
<evidence type="ECO:0000256" key="1">
    <source>
        <dbReference type="ARBA" id="ARBA00004613"/>
    </source>
</evidence>
<dbReference type="GO" id="GO:0045087">
    <property type="term" value="P:innate immune response"/>
    <property type="evidence" value="ECO:0007669"/>
    <property type="project" value="UniProtKB-KW"/>
</dbReference>
<proteinExistence type="inferred from homology"/>
<keyword evidence="7" id="KW-0391">Immunity</keyword>
<dbReference type="Pfam" id="PF02014">
    <property type="entry name" value="Reeler"/>
    <property type="match status" value="1"/>
</dbReference>
<feature type="domain" description="Reelin" evidence="11">
    <location>
        <begin position="33"/>
        <end position="154"/>
    </location>
</feature>
<evidence type="ECO:0000313" key="12">
    <source>
        <dbReference type="Ensembl" id="ENSDARP00000154646"/>
    </source>
</evidence>
<keyword evidence="3" id="KW-0964">Secreted</keyword>